<feature type="compositionally biased region" description="Basic and acidic residues" evidence="1">
    <location>
        <begin position="15"/>
        <end position="25"/>
    </location>
</feature>
<name>A0AAJ0HQX9_9PEZI</name>
<keyword evidence="3" id="KW-1185">Reference proteome</keyword>
<evidence type="ECO:0000256" key="1">
    <source>
        <dbReference type="SAM" id="MobiDB-lite"/>
    </source>
</evidence>
<evidence type="ECO:0000313" key="3">
    <source>
        <dbReference type="Proteomes" id="UP001275084"/>
    </source>
</evidence>
<accession>A0AAJ0HQX9</accession>
<dbReference type="Proteomes" id="UP001275084">
    <property type="component" value="Unassembled WGS sequence"/>
</dbReference>
<protein>
    <submittedName>
        <fullName evidence="2">Uncharacterized protein</fullName>
    </submittedName>
</protein>
<dbReference type="EMBL" id="JAUIQD010000002">
    <property type="protein sequence ID" value="KAK3359590.1"/>
    <property type="molecule type" value="Genomic_DNA"/>
</dbReference>
<evidence type="ECO:0000313" key="2">
    <source>
        <dbReference type="EMBL" id="KAK3359590.1"/>
    </source>
</evidence>
<reference evidence="2" key="2">
    <citation type="submission" date="2023-06" db="EMBL/GenBank/DDBJ databases">
        <authorList>
            <consortium name="Lawrence Berkeley National Laboratory"/>
            <person name="Haridas S."/>
            <person name="Hensen N."/>
            <person name="Bonometti L."/>
            <person name="Westerberg I."/>
            <person name="Brannstrom I.O."/>
            <person name="Guillou S."/>
            <person name="Cros-Aarteil S."/>
            <person name="Calhoun S."/>
            <person name="Kuo A."/>
            <person name="Mondo S."/>
            <person name="Pangilinan J."/>
            <person name="Riley R."/>
            <person name="Labutti K."/>
            <person name="Andreopoulos B."/>
            <person name="Lipzen A."/>
            <person name="Chen C."/>
            <person name="Yanf M."/>
            <person name="Daum C."/>
            <person name="Ng V."/>
            <person name="Clum A."/>
            <person name="Steindorff A."/>
            <person name="Ohm R."/>
            <person name="Martin F."/>
            <person name="Silar P."/>
            <person name="Natvig D."/>
            <person name="Lalanne C."/>
            <person name="Gautier V."/>
            <person name="Ament-Velasquez S.L."/>
            <person name="Kruys A."/>
            <person name="Hutchinson M.I."/>
            <person name="Powell A.J."/>
            <person name="Barry K."/>
            <person name="Miller A.N."/>
            <person name="Grigoriev I.V."/>
            <person name="Debuchy R."/>
            <person name="Gladieux P."/>
            <person name="Thoren M.H."/>
            <person name="Johannesson H."/>
        </authorList>
    </citation>
    <scope>NUCLEOTIDE SEQUENCE</scope>
    <source>
        <strain evidence="2">CBS 955.72</strain>
    </source>
</reference>
<reference evidence="2" key="1">
    <citation type="journal article" date="2023" name="Mol. Phylogenet. Evol.">
        <title>Genome-scale phylogeny and comparative genomics of the fungal order Sordariales.</title>
        <authorList>
            <person name="Hensen N."/>
            <person name="Bonometti L."/>
            <person name="Westerberg I."/>
            <person name="Brannstrom I.O."/>
            <person name="Guillou S."/>
            <person name="Cros-Aarteil S."/>
            <person name="Calhoun S."/>
            <person name="Haridas S."/>
            <person name="Kuo A."/>
            <person name="Mondo S."/>
            <person name="Pangilinan J."/>
            <person name="Riley R."/>
            <person name="LaButti K."/>
            <person name="Andreopoulos B."/>
            <person name="Lipzen A."/>
            <person name="Chen C."/>
            <person name="Yan M."/>
            <person name="Daum C."/>
            <person name="Ng V."/>
            <person name="Clum A."/>
            <person name="Steindorff A."/>
            <person name="Ohm R.A."/>
            <person name="Martin F."/>
            <person name="Silar P."/>
            <person name="Natvig D.O."/>
            <person name="Lalanne C."/>
            <person name="Gautier V."/>
            <person name="Ament-Velasquez S.L."/>
            <person name="Kruys A."/>
            <person name="Hutchinson M.I."/>
            <person name="Powell A.J."/>
            <person name="Barry K."/>
            <person name="Miller A.N."/>
            <person name="Grigoriev I.V."/>
            <person name="Debuchy R."/>
            <person name="Gladieux P."/>
            <person name="Hiltunen Thoren M."/>
            <person name="Johannesson H."/>
        </authorList>
    </citation>
    <scope>NUCLEOTIDE SEQUENCE</scope>
    <source>
        <strain evidence="2">CBS 955.72</strain>
    </source>
</reference>
<organism evidence="2 3">
    <name type="scientific">Lasiosphaeria hispida</name>
    <dbReference type="NCBI Taxonomy" id="260671"/>
    <lineage>
        <taxon>Eukaryota</taxon>
        <taxon>Fungi</taxon>
        <taxon>Dikarya</taxon>
        <taxon>Ascomycota</taxon>
        <taxon>Pezizomycotina</taxon>
        <taxon>Sordariomycetes</taxon>
        <taxon>Sordariomycetidae</taxon>
        <taxon>Sordariales</taxon>
        <taxon>Lasiosphaeriaceae</taxon>
        <taxon>Lasiosphaeria</taxon>
    </lineage>
</organism>
<sequence>MDVAGECVDSETQDSIDKTVSDRSPEPSISESPTQAPSPNLEPALPIIPTASPTETSDRNLTRLNQQLIQLPLAPGPAPRATEPAANTPALPSSDRIRVPRVRWTQDDFEPSNWTFETAIDELSGPGVVEAMAENQGRRYFWSSDGRLDMMMERIDPRDPSPRPAPLLRWPEQSDYANGNPIFDMFFGNDLDGVAEGVRRAARAVEGLAFPAHAA</sequence>
<feature type="region of interest" description="Disordered" evidence="1">
    <location>
        <begin position="1"/>
        <end position="93"/>
    </location>
</feature>
<gene>
    <name evidence="2" type="ORF">B0T25DRAFT_577689</name>
</gene>
<proteinExistence type="predicted"/>
<comment type="caution">
    <text evidence="2">The sequence shown here is derived from an EMBL/GenBank/DDBJ whole genome shotgun (WGS) entry which is preliminary data.</text>
</comment>
<feature type="compositionally biased region" description="Polar residues" evidence="1">
    <location>
        <begin position="27"/>
        <end position="38"/>
    </location>
</feature>
<dbReference type="AlphaFoldDB" id="A0AAJ0HQX9"/>